<name>A0A1J5PBZ1_9ZZZZ</name>
<dbReference type="EMBL" id="MLJW01005139">
    <property type="protein sequence ID" value="OIQ68730.1"/>
    <property type="molecule type" value="Genomic_DNA"/>
</dbReference>
<dbReference type="AlphaFoldDB" id="A0A1J5PBZ1"/>
<reference evidence="1" key="1">
    <citation type="submission" date="2016-10" db="EMBL/GenBank/DDBJ databases">
        <title>Sequence of Gallionella enrichment culture.</title>
        <authorList>
            <person name="Poehlein A."/>
            <person name="Muehling M."/>
            <person name="Daniel R."/>
        </authorList>
    </citation>
    <scope>NUCLEOTIDE SEQUENCE</scope>
</reference>
<comment type="caution">
    <text evidence="1">The sequence shown here is derived from an EMBL/GenBank/DDBJ whole genome shotgun (WGS) entry which is preliminary data.</text>
</comment>
<gene>
    <name evidence="1" type="ORF">GALL_496730</name>
</gene>
<proteinExistence type="predicted"/>
<protein>
    <submittedName>
        <fullName evidence="1">Uncharacterized protein</fullName>
    </submittedName>
</protein>
<accession>A0A1J5PBZ1</accession>
<organism evidence="1">
    <name type="scientific">mine drainage metagenome</name>
    <dbReference type="NCBI Taxonomy" id="410659"/>
    <lineage>
        <taxon>unclassified sequences</taxon>
        <taxon>metagenomes</taxon>
        <taxon>ecological metagenomes</taxon>
    </lineage>
</organism>
<evidence type="ECO:0000313" key="1">
    <source>
        <dbReference type="EMBL" id="OIQ68730.1"/>
    </source>
</evidence>
<sequence>MLAPKRMLLAMSPCSRMPPSAMIGLVATRAHHFSAESCQPPVPKPVFMRVMHTLPGPMPTLVASAPQASTSITASGVPMLPAMTKACGSLCLICAIMRCTLSACPWATSMVM</sequence>